<dbReference type="GO" id="GO:0071555">
    <property type="term" value="P:cell wall organization"/>
    <property type="evidence" value="ECO:0007669"/>
    <property type="project" value="UniProtKB-KW"/>
</dbReference>
<keyword evidence="5" id="KW-0808">Transferase</keyword>
<evidence type="ECO:0000256" key="7">
    <source>
        <dbReference type="ARBA" id="ARBA00023136"/>
    </source>
</evidence>
<dbReference type="InParanoid" id="A0A409YE31"/>
<feature type="transmembrane region" description="Helical" evidence="10">
    <location>
        <begin position="252"/>
        <end position="273"/>
    </location>
</feature>
<feature type="transmembrane region" description="Helical" evidence="10">
    <location>
        <begin position="221"/>
        <end position="240"/>
    </location>
</feature>
<evidence type="ECO:0000313" key="11">
    <source>
        <dbReference type="EMBL" id="PPR01276.1"/>
    </source>
</evidence>
<dbReference type="OrthoDB" id="3038496at2759"/>
<protein>
    <recommendedName>
        <fullName evidence="2">chitin synthase</fullName>
        <ecNumber evidence="2">2.4.1.16</ecNumber>
    </recommendedName>
</protein>
<keyword evidence="12" id="KW-1185">Reference proteome</keyword>
<dbReference type="PANTHER" id="PTHR22914:SF9">
    <property type="entry name" value="CHITIN SYNTHASE 1"/>
    <property type="match status" value="1"/>
</dbReference>
<dbReference type="GO" id="GO:0030428">
    <property type="term" value="C:cell septum"/>
    <property type="evidence" value="ECO:0007669"/>
    <property type="project" value="TreeGrafter"/>
</dbReference>
<dbReference type="GO" id="GO:0005886">
    <property type="term" value="C:plasma membrane"/>
    <property type="evidence" value="ECO:0007669"/>
    <property type="project" value="UniProtKB-SubCell"/>
</dbReference>
<dbReference type="PANTHER" id="PTHR22914">
    <property type="entry name" value="CHITIN SYNTHASE"/>
    <property type="match status" value="1"/>
</dbReference>
<evidence type="ECO:0000256" key="9">
    <source>
        <dbReference type="ARBA" id="ARBA00048014"/>
    </source>
</evidence>
<gene>
    <name evidence="11" type="ORF">CVT24_005953</name>
</gene>
<feature type="transmembrane region" description="Helical" evidence="10">
    <location>
        <begin position="6"/>
        <end position="28"/>
    </location>
</feature>
<comment type="catalytic activity">
    <reaction evidence="9">
        <text>[(1-&gt;4)-N-acetyl-beta-D-glucosaminyl](n) + UDP-N-acetyl-alpha-D-glucosamine = [(1-&gt;4)-N-acetyl-beta-D-glucosaminyl](n+1) + UDP + H(+)</text>
        <dbReference type="Rhea" id="RHEA:16637"/>
        <dbReference type="Rhea" id="RHEA-COMP:9593"/>
        <dbReference type="Rhea" id="RHEA-COMP:9595"/>
        <dbReference type="ChEBI" id="CHEBI:15378"/>
        <dbReference type="ChEBI" id="CHEBI:17029"/>
        <dbReference type="ChEBI" id="CHEBI:57705"/>
        <dbReference type="ChEBI" id="CHEBI:58223"/>
        <dbReference type="EC" id="2.4.1.16"/>
    </reaction>
</comment>
<keyword evidence="10" id="KW-1133">Transmembrane helix</keyword>
<keyword evidence="7 10" id="KW-0472">Membrane</keyword>
<evidence type="ECO:0000256" key="6">
    <source>
        <dbReference type="ARBA" id="ARBA00022692"/>
    </source>
</evidence>
<evidence type="ECO:0000256" key="8">
    <source>
        <dbReference type="ARBA" id="ARBA00023316"/>
    </source>
</evidence>
<evidence type="ECO:0000313" key="12">
    <source>
        <dbReference type="Proteomes" id="UP000284842"/>
    </source>
</evidence>
<feature type="transmembrane region" description="Helical" evidence="10">
    <location>
        <begin position="119"/>
        <end position="136"/>
    </location>
</feature>
<evidence type="ECO:0000256" key="5">
    <source>
        <dbReference type="ARBA" id="ARBA00022679"/>
    </source>
</evidence>
<accession>A0A409YE31</accession>
<dbReference type="EMBL" id="NHTK01001261">
    <property type="protein sequence ID" value="PPR01276.1"/>
    <property type="molecule type" value="Genomic_DNA"/>
</dbReference>
<name>A0A409YE31_9AGAR</name>
<comment type="subcellular location">
    <subcellularLocation>
        <location evidence="1">Cell membrane</location>
        <topology evidence="1">Multi-pass membrane protein</topology>
    </subcellularLocation>
</comment>
<keyword evidence="4" id="KW-0328">Glycosyltransferase</keyword>
<dbReference type="AlphaFoldDB" id="A0A409YE31"/>
<dbReference type="EC" id="2.4.1.16" evidence="2"/>
<feature type="transmembrane region" description="Helical" evidence="10">
    <location>
        <begin position="84"/>
        <end position="107"/>
    </location>
</feature>
<dbReference type="GO" id="GO:0004100">
    <property type="term" value="F:chitin synthase activity"/>
    <property type="evidence" value="ECO:0007669"/>
    <property type="project" value="UniProtKB-EC"/>
</dbReference>
<keyword evidence="8" id="KW-0961">Cell wall biogenesis/degradation</keyword>
<keyword evidence="3" id="KW-1003">Cell membrane</keyword>
<feature type="transmembrane region" description="Helical" evidence="10">
    <location>
        <begin position="35"/>
        <end position="60"/>
    </location>
</feature>
<evidence type="ECO:0000256" key="3">
    <source>
        <dbReference type="ARBA" id="ARBA00022475"/>
    </source>
</evidence>
<proteinExistence type="predicted"/>
<dbReference type="STRING" id="181874.A0A409YE31"/>
<comment type="caution">
    <text evidence="11">The sequence shown here is derived from an EMBL/GenBank/DDBJ whole genome shotgun (WGS) entry which is preliminary data.</text>
</comment>
<evidence type="ECO:0000256" key="2">
    <source>
        <dbReference type="ARBA" id="ARBA00012543"/>
    </source>
</evidence>
<sequence>MSRSYIYLFFVISSVLFFVYHILIFLLHRPQGSKWFYTASMIGFAVITIYMTVAAFLLAFKGIDALARDKGGPLNFGDFFTNSIFRNIVLSLLATLGLYVLASLLFFEPWHMITSFAQYMLMAPSYINVLNVYAFANVHDISWGTKGDNAPVKDLGTVAKPSGTGASGSVEAELPTDEKDINALYEDAIHVLNSKPPKVEQKVDVRTQEEDYYKGFRTNVLLAWVLTNGLLAAAITTTNTRANLLGSASKAVGGYMAFLLFSVAGLAFVRFVGSSTYMIVRLFAGE</sequence>
<dbReference type="InterPro" id="IPR004835">
    <property type="entry name" value="Chitin_synth"/>
</dbReference>
<organism evidence="11 12">
    <name type="scientific">Panaeolus cyanescens</name>
    <dbReference type="NCBI Taxonomy" id="181874"/>
    <lineage>
        <taxon>Eukaryota</taxon>
        <taxon>Fungi</taxon>
        <taxon>Dikarya</taxon>
        <taxon>Basidiomycota</taxon>
        <taxon>Agaricomycotina</taxon>
        <taxon>Agaricomycetes</taxon>
        <taxon>Agaricomycetidae</taxon>
        <taxon>Agaricales</taxon>
        <taxon>Agaricineae</taxon>
        <taxon>Galeropsidaceae</taxon>
        <taxon>Panaeolus</taxon>
    </lineage>
</organism>
<dbReference type="GO" id="GO:0006031">
    <property type="term" value="P:chitin biosynthetic process"/>
    <property type="evidence" value="ECO:0007669"/>
    <property type="project" value="TreeGrafter"/>
</dbReference>
<evidence type="ECO:0000256" key="1">
    <source>
        <dbReference type="ARBA" id="ARBA00004651"/>
    </source>
</evidence>
<keyword evidence="6 10" id="KW-0812">Transmembrane</keyword>
<evidence type="ECO:0000256" key="4">
    <source>
        <dbReference type="ARBA" id="ARBA00022676"/>
    </source>
</evidence>
<reference evidence="11 12" key="1">
    <citation type="journal article" date="2018" name="Evol. Lett.">
        <title>Horizontal gene cluster transfer increased hallucinogenic mushroom diversity.</title>
        <authorList>
            <person name="Reynolds H.T."/>
            <person name="Vijayakumar V."/>
            <person name="Gluck-Thaler E."/>
            <person name="Korotkin H.B."/>
            <person name="Matheny P.B."/>
            <person name="Slot J.C."/>
        </authorList>
    </citation>
    <scope>NUCLEOTIDE SEQUENCE [LARGE SCALE GENOMIC DNA]</scope>
    <source>
        <strain evidence="11 12">2629</strain>
    </source>
</reference>
<dbReference type="Proteomes" id="UP000284842">
    <property type="component" value="Unassembled WGS sequence"/>
</dbReference>
<evidence type="ECO:0000256" key="10">
    <source>
        <dbReference type="SAM" id="Phobius"/>
    </source>
</evidence>